<name>A0A811ZAV7_NYCPR</name>
<gene>
    <name evidence="1" type="ORF">NYPRO_LOCUS18633</name>
</gene>
<sequence>MSLPSWFGVWAPVPWGQHRGDSGLASPGSQGREPGLGAINSSRRVELLLVPTLLRMSQPALAWAGARRSQRAGQRLEAWPKCRPVTRETEAGRPLEWEGVGLLPRGTCVPGSPVKMDVILLAPCNPESFLPVLRIAVHVTNMPNGLLGVSTGERVEVCLARSVWGSSSWHKPSRP</sequence>
<reference evidence="1" key="1">
    <citation type="submission" date="2020-12" db="EMBL/GenBank/DDBJ databases">
        <authorList>
            <consortium name="Molecular Ecology Group"/>
        </authorList>
    </citation>
    <scope>NUCLEOTIDE SEQUENCE</scope>
    <source>
        <strain evidence="1">TBG_1078</strain>
    </source>
</reference>
<evidence type="ECO:0000313" key="1">
    <source>
        <dbReference type="EMBL" id="CAD7685840.1"/>
    </source>
</evidence>
<organism evidence="1 2">
    <name type="scientific">Nyctereutes procyonoides</name>
    <name type="common">Raccoon dog</name>
    <name type="synonym">Canis procyonoides</name>
    <dbReference type="NCBI Taxonomy" id="34880"/>
    <lineage>
        <taxon>Eukaryota</taxon>
        <taxon>Metazoa</taxon>
        <taxon>Chordata</taxon>
        <taxon>Craniata</taxon>
        <taxon>Vertebrata</taxon>
        <taxon>Euteleostomi</taxon>
        <taxon>Mammalia</taxon>
        <taxon>Eutheria</taxon>
        <taxon>Laurasiatheria</taxon>
        <taxon>Carnivora</taxon>
        <taxon>Caniformia</taxon>
        <taxon>Canidae</taxon>
        <taxon>Nyctereutes</taxon>
    </lineage>
</organism>
<comment type="caution">
    <text evidence="1">The sequence shown here is derived from an EMBL/GenBank/DDBJ whole genome shotgun (WGS) entry which is preliminary data.</text>
</comment>
<dbReference type="EMBL" id="CAJHUB010000760">
    <property type="protein sequence ID" value="CAD7685840.1"/>
    <property type="molecule type" value="Genomic_DNA"/>
</dbReference>
<accession>A0A811ZAV7</accession>
<keyword evidence="2" id="KW-1185">Reference proteome</keyword>
<evidence type="ECO:0000313" key="2">
    <source>
        <dbReference type="Proteomes" id="UP000645828"/>
    </source>
</evidence>
<proteinExistence type="predicted"/>
<dbReference type="AlphaFoldDB" id="A0A811ZAV7"/>
<dbReference type="Proteomes" id="UP000645828">
    <property type="component" value="Unassembled WGS sequence"/>
</dbReference>
<protein>
    <submittedName>
        <fullName evidence="1">(raccoon dog) hypothetical protein</fullName>
    </submittedName>
</protein>